<evidence type="ECO:0000259" key="2">
    <source>
        <dbReference type="Pfam" id="PF00857"/>
    </source>
</evidence>
<dbReference type="SUPFAM" id="SSF75304">
    <property type="entry name" value="Amidase signature (AS) enzymes"/>
    <property type="match status" value="1"/>
</dbReference>
<evidence type="ECO:0000313" key="4">
    <source>
        <dbReference type="EMBL" id="KAK4642171.1"/>
    </source>
</evidence>
<dbReference type="Gene3D" id="3.90.1300.10">
    <property type="entry name" value="Amidase signature (AS) domain"/>
    <property type="match status" value="1"/>
</dbReference>
<evidence type="ECO:0000259" key="3">
    <source>
        <dbReference type="Pfam" id="PF01425"/>
    </source>
</evidence>
<dbReference type="Pfam" id="PF00857">
    <property type="entry name" value="Isochorismatase"/>
    <property type="match status" value="1"/>
</dbReference>
<dbReference type="EMBL" id="JAFFGZ010000007">
    <property type="protein sequence ID" value="KAK4642171.1"/>
    <property type="molecule type" value="Genomic_DNA"/>
</dbReference>
<evidence type="ECO:0000256" key="1">
    <source>
        <dbReference type="ARBA" id="ARBA00006336"/>
    </source>
</evidence>
<dbReference type="InterPro" id="IPR000868">
    <property type="entry name" value="Isochorismatase-like_dom"/>
</dbReference>
<gene>
    <name evidence="4" type="ORF">QC761_507430</name>
</gene>
<organism evidence="4 5">
    <name type="scientific">Podospora bellae-mahoneyi</name>
    <dbReference type="NCBI Taxonomy" id="2093777"/>
    <lineage>
        <taxon>Eukaryota</taxon>
        <taxon>Fungi</taxon>
        <taxon>Dikarya</taxon>
        <taxon>Ascomycota</taxon>
        <taxon>Pezizomycotina</taxon>
        <taxon>Sordariomycetes</taxon>
        <taxon>Sordariomycetidae</taxon>
        <taxon>Sordariales</taxon>
        <taxon>Podosporaceae</taxon>
        <taxon>Podospora</taxon>
    </lineage>
</organism>
<dbReference type="Pfam" id="PF01425">
    <property type="entry name" value="Amidase"/>
    <property type="match status" value="1"/>
</dbReference>
<keyword evidence="5" id="KW-1185">Reference proteome</keyword>
<name>A0ABR0FEQ7_9PEZI</name>
<dbReference type="PANTHER" id="PTHR11895:SF169">
    <property type="entry name" value="GLUTAMYL-TRNA(GLN) AMIDOTRANSFERASE"/>
    <property type="match status" value="1"/>
</dbReference>
<comment type="similarity">
    <text evidence="1">Belongs to the isochorismatase family.</text>
</comment>
<dbReference type="CDD" id="cd00431">
    <property type="entry name" value="cysteine_hydrolases"/>
    <property type="match status" value="1"/>
</dbReference>
<evidence type="ECO:0000313" key="5">
    <source>
        <dbReference type="Proteomes" id="UP001322138"/>
    </source>
</evidence>
<feature type="domain" description="Isochorismatase-like" evidence="2">
    <location>
        <begin position="26"/>
        <end position="216"/>
    </location>
</feature>
<comment type="caution">
    <text evidence="4">The sequence shown here is derived from an EMBL/GenBank/DDBJ whole genome shotgun (WGS) entry which is preliminary data.</text>
</comment>
<protein>
    <recommendedName>
        <fullName evidence="6">Allophanate hydrolase</fullName>
    </recommendedName>
</protein>
<evidence type="ECO:0008006" key="6">
    <source>
        <dbReference type="Google" id="ProtNLM"/>
    </source>
</evidence>
<proteinExistence type="inferred from homology"/>
<dbReference type="InterPro" id="IPR036380">
    <property type="entry name" value="Isochorismatase-like_sf"/>
</dbReference>
<dbReference type="Proteomes" id="UP001322138">
    <property type="component" value="Unassembled WGS sequence"/>
</dbReference>
<dbReference type="Gene3D" id="3.40.50.850">
    <property type="entry name" value="Isochorismatase-like"/>
    <property type="match status" value="1"/>
</dbReference>
<reference evidence="4 5" key="1">
    <citation type="journal article" date="2023" name="bioRxiv">
        <title>High-quality genome assemblies of four members of thePodospora anserinaspecies complex.</title>
        <authorList>
            <person name="Ament-Velasquez S.L."/>
            <person name="Vogan A.A."/>
            <person name="Wallerman O."/>
            <person name="Hartmann F."/>
            <person name="Gautier V."/>
            <person name="Silar P."/>
            <person name="Giraud T."/>
            <person name="Johannesson H."/>
        </authorList>
    </citation>
    <scope>NUCLEOTIDE SEQUENCE [LARGE SCALE GENOMIC DNA]</scope>
    <source>
        <strain evidence="4 5">CBS 112042</strain>
    </source>
</reference>
<dbReference type="InterPro" id="IPR023631">
    <property type="entry name" value="Amidase_dom"/>
</dbReference>
<accession>A0ABR0FEQ7</accession>
<dbReference type="InterPro" id="IPR036928">
    <property type="entry name" value="AS_sf"/>
</dbReference>
<sequence length="747" mass="80867">MAPALKTTLALQDAKPYAFECPTATTALIIIDIQRDFVDPGGFGSIQCGNDTVFSRARAIVPVVKKLLDAFRSFGGHVIHTREGHEPGLADLPAAKRLRQISNPVGHHSLGIGDQGPMGKLLIRGEYGHDIVDELTPWPDETVIDKPGKGSFWGTNIHRILLARGITHLIFAGVTTECCVSTTLRECADRGYQCIVLEDCTQGFDAQQMTTSLDIISGQDGLFGFVGNSPDFFQAIDRASAKALTQGLALTPPATPMGNKDSEPRFGFLPDESVPSVDQLLTDYRQSIRCPVEVIKSLYKRINQYKDVDPAVWIHLEPEANVLHAATKLVNKYKGKPLPSLYGIPFSVKDTIDVAGVPTTAACPSYAYTPQVSATAVRRVLDAGALFIGKVNLDQLATGLSGCRSPYGTPHSVFSDKHISGGSSSGSCVSVGERLVSFGLATDTAGSGRVPAAFNGIVGFKPTKGTVSARGLVPACRTLDTITVVAPSITEARKIWQVIAHHDPEDPYSKLPHTLPTWHIDYRGPRVGGFTFAVPPPTILKVCKKEYRELFSSAVSALQSCGGTLKEVDYTPFSAAGDLLYDGSLLHERIHCIGHRFLQSNLPDMHPVIRELFDKAMSNPPSVYDAFRDQALQARLTREVQGVFDVLKGGVDVLVVPTTTQHPTIKEMEADPLKLNSELGTFTHCANVVDLCGVSVPAGTWLWGKEGDERKMPFGITILSGSGYDAKVLDIAGVFEEEMMQRETFRL</sequence>
<dbReference type="RefSeq" id="XP_062731147.1">
    <property type="nucleotide sequence ID" value="XM_062879964.1"/>
</dbReference>
<dbReference type="GeneID" id="87899446"/>
<feature type="domain" description="Amidase" evidence="3">
    <location>
        <begin position="293"/>
        <end position="729"/>
    </location>
</feature>
<dbReference type="Gene3D" id="1.20.58.1700">
    <property type="match status" value="1"/>
</dbReference>
<dbReference type="SUPFAM" id="SSF52499">
    <property type="entry name" value="Isochorismatase-like hydrolases"/>
    <property type="match status" value="1"/>
</dbReference>
<dbReference type="InterPro" id="IPR000120">
    <property type="entry name" value="Amidase"/>
</dbReference>
<dbReference type="PANTHER" id="PTHR11895">
    <property type="entry name" value="TRANSAMIDASE"/>
    <property type="match status" value="1"/>
</dbReference>